<gene>
    <name evidence="1" type="ORF">SARC_16120</name>
</gene>
<protein>
    <submittedName>
        <fullName evidence="1">Uncharacterized protein</fullName>
    </submittedName>
</protein>
<dbReference type="EMBL" id="KQ248983">
    <property type="protein sequence ID" value="KNC71344.1"/>
    <property type="molecule type" value="Genomic_DNA"/>
</dbReference>
<dbReference type="GeneID" id="25916624"/>
<evidence type="ECO:0000313" key="2">
    <source>
        <dbReference type="Proteomes" id="UP000054560"/>
    </source>
</evidence>
<dbReference type="RefSeq" id="XP_014145246.1">
    <property type="nucleotide sequence ID" value="XM_014289771.1"/>
</dbReference>
<proteinExistence type="predicted"/>
<reference evidence="1 2" key="1">
    <citation type="submission" date="2011-02" db="EMBL/GenBank/DDBJ databases">
        <title>The Genome Sequence of Sphaeroforma arctica JP610.</title>
        <authorList>
            <consortium name="The Broad Institute Genome Sequencing Platform"/>
            <person name="Russ C."/>
            <person name="Cuomo C."/>
            <person name="Young S.K."/>
            <person name="Zeng Q."/>
            <person name="Gargeya S."/>
            <person name="Alvarado L."/>
            <person name="Berlin A."/>
            <person name="Chapman S.B."/>
            <person name="Chen Z."/>
            <person name="Freedman E."/>
            <person name="Gellesch M."/>
            <person name="Goldberg J."/>
            <person name="Griggs A."/>
            <person name="Gujja S."/>
            <person name="Heilman E."/>
            <person name="Heiman D."/>
            <person name="Howarth C."/>
            <person name="Mehta T."/>
            <person name="Neiman D."/>
            <person name="Pearson M."/>
            <person name="Roberts A."/>
            <person name="Saif S."/>
            <person name="Shea T."/>
            <person name="Shenoy N."/>
            <person name="Sisk P."/>
            <person name="Stolte C."/>
            <person name="Sykes S."/>
            <person name="White J."/>
            <person name="Yandava C."/>
            <person name="Burger G."/>
            <person name="Gray M.W."/>
            <person name="Holland P.W.H."/>
            <person name="King N."/>
            <person name="Lang F.B.F."/>
            <person name="Roger A.J."/>
            <person name="Ruiz-Trillo I."/>
            <person name="Haas B."/>
            <person name="Nusbaum C."/>
            <person name="Birren B."/>
        </authorList>
    </citation>
    <scope>NUCLEOTIDE SEQUENCE [LARGE SCALE GENOMIC DNA]</scope>
    <source>
        <strain evidence="1 2">JP610</strain>
    </source>
</reference>
<evidence type="ECO:0000313" key="1">
    <source>
        <dbReference type="EMBL" id="KNC71344.1"/>
    </source>
</evidence>
<dbReference type="AlphaFoldDB" id="A0A0L0F411"/>
<keyword evidence="2" id="KW-1185">Reference proteome</keyword>
<name>A0A0L0F411_9EUKA</name>
<feature type="non-terminal residue" evidence="1">
    <location>
        <position position="1"/>
    </location>
</feature>
<dbReference type="Proteomes" id="UP000054560">
    <property type="component" value="Unassembled WGS sequence"/>
</dbReference>
<organism evidence="1 2">
    <name type="scientific">Sphaeroforma arctica JP610</name>
    <dbReference type="NCBI Taxonomy" id="667725"/>
    <lineage>
        <taxon>Eukaryota</taxon>
        <taxon>Ichthyosporea</taxon>
        <taxon>Ichthyophonida</taxon>
        <taxon>Sphaeroforma</taxon>
    </lineage>
</organism>
<accession>A0A0L0F411</accession>
<dbReference type="OrthoDB" id="19482at2759"/>
<sequence>TSTIPRSTAALRSNARPAQRKRSIKFFIIRPMKPQVLPPAMVSYLCEGEINDKYVGHMIALNRKLAFSKKAIAKKDIGCVEEVRPEIQKLAIKVCTRVSVAV</sequence>